<evidence type="ECO:0000259" key="8">
    <source>
        <dbReference type="Pfam" id="PF08240"/>
    </source>
</evidence>
<dbReference type="InterPro" id="IPR013154">
    <property type="entry name" value="ADH-like_N"/>
</dbReference>
<feature type="region of interest" description="Disordered" evidence="6">
    <location>
        <begin position="1"/>
        <end position="23"/>
    </location>
</feature>
<dbReference type="InterPro" id="IPR036291">
    <property type="entry name" value="NAD(P)-bd_dom_sf"/>
</dbReference>
<evidence type="ECO:0000256" key="5">
    <source>
        <dbReference type="ARBA" id="ARBA00023002"/>
    </source>
</evidence>
<organism evidence="9 10">
    <name type="scientific">Auraticoccus monumenti</name>
    <dbReference type="NCBI Taxonomy" id="675864"/>
    <lineage>
        <taxon>Bacteria</taxon>
        <taxon>Bacillati</taxon>
        <taxon>Actinomycetota</taxon>
        <taxon>Actinomycetes</taxon>
        <taxon>Propionibacteriales</taxon>
        <taxon>Propionibacteriaceae</taxon>
        <taxon>Auraticoccus</taxon>
    </lineage>
</organism>
<dbReference type="RefSeq" id="WP_090590355.1">
    <property type="nucleotide sequence ID" value="NZ_LT629688.1"/>
</dbReference>
<comment type="cofactor">
    <cofactor evidence="1">
        <name>Zn(2+)</name>
        <dbReference type="ChEBI" id="CHEBI:29105"/>
    </cofactor>
</comment>
<dbReference type="GO" id="GO:0046872">
    <property type="term" value="F:metal ion binding"/>
    <property type="evidence" value="ECO:0007669"/>
    <property type="project" value="UniProtKB-KW"/>
</dbReference>
<comment type="similarity">
    <text evidence="2">Belongs to the zinc-containing alcohol dehydrogenase family.</text>
</comment>
<dbReference type="Proteomes" id="UP000198546">
    <property type="component" value="Chromosome i"/>
</dbReference>
<dbReference type="AlphaFoldDB" id="A0A1G6T572"/>
<dbReference type="PANTHER" id="PTHR43161">
    <property type="entry name" value="SORBITOL DEHYDROGENASE"/>
    <property type="match status" value="1"/>
</dbReference>
<gene>
    <name evidence="9" type="ORF">SAMN04489747_0525</name>
</gene>
<keyword evidence="5" id="KW-0560">Oxidoreductase</keyword>
<dbReference type="Pfam" id="PF00107">
    <property type="entry name" value="ADH_zinc_N"/>
    <property type="match status" value="1"/>
</dbReference>
<feature type="domain" description="Alcohol dehydrogenase-like N-terminal" evidence="8">
    <location>
        <begin position="23"/>
        <end position="131"/>
    </location>
</feature>
<evidence type="ECO:0000256" key="6">
    <source>
        <dbReference type="SAM" id="MobiDB-lite"/>
    </source>
</evidence>
<evidence type="ECO:0000256" key="3">
    <source>
        <dbReference type="ARBA" id="ARBA00022723"/>
    </source>
</evidence>
<dbReference type="Gene3D" id="3.90.180.10">
    <property type="entry name" value="Medium-chain alcohol dehydrogenases, catalytic domain"/>
    <property type="match status" value="1"/>
</dbReference>
<keyword evidence="3" id="KW-0479">Metal-binding</keyword>
<dbReference type="OrthoDB" id="9797931at2"/>
<keyword evidence="4" id="KW-0862">Zinc</keyword>
<dbReference type="Pfam" id="PF08240">
    <property type="entry name" value="ADH_N"/>
    <property type="match status" value="1"/>
</dbReference>
<protein>
    <submittedName>
        <fullName evidence="9">L-iditol 2-dehydrogenase</fullName>
    </submittedName>
</protein>
<sequence>MRAVRLHGTGDVRLHEEPDTTAGEGESLVRIHAVGLCGSDLHWFVDGGIGDSRITDPVVPGHEFFGTALTGRYAGQRVVVDPAISCMHCEYCHRGDHNLCENIIFAGHGTRDGGMQDLLSWPDRSMTPLPDSISDTAAVVLEPLGVAIHAFDLSHIKPGMRVGVVGAGPIGLFILQLTRNANATGLVVVEPLAHRRELAARLGADVVLAPEDVQQQTTSCDLVFEVNGNPDAVTEAITLAKPGARVVLVGIPDEDQTTFSASAARRKGLTMVCVRRMKEVYDRAIALVERGHVDAESVVSDVHDPQQVEEAFRSGAERRGHKVVVRFSASEIG</sequence>
<reference evidence="9 10" key="1">
    <citation type="submission" date="2016-10" db="EMBL/GenBank/DDBJ databases">
        <authorList>
            <person name="de Groot N.N."/>
        </authorList>
    </citation>
    <scope>NUCLEOTIDE SEQUENCE [LARGE SCALE GENOMIC DNA]</scope>
    <source>
        <strain evidence="9 10">MON 2.2</strain>
    </source>
</reference>
<evidence type="ECO:0000259" key="7">
    <source>
        <dbReference type="Pfam" id="PF00107"/>
    </source>
</evidence>
<proteinExistence type="inferred from homology"/>
<feature type="compositionally biased region" description="Basic and acidic residues" evidence="6">
    <location>
        <begin position="8"/>
        <end position="18"/>
    </location>
</feature>
<keyword evidence="10" id="KW-1185">Reference proteome</keyword>
<dbReference type="InterPro" id="IPR011032">
    <property type="entry name" value="GroES-like_sf"/>
</dbReference>
<dbReference type="Gene3D" id="3.40.50.720">
    <property type="entry name" value="NAD(P)-binding Rossmann-like Domain"/>
    <property type="match status" value="1"/>
</dbReference>
<dbReference type="EMBL" id="LT629688">
    <property type="protein sequence ID" value="SDD24034.1"/>
    <property type="molecule type" value="Genomic_DNA"/>
</dbReference>
<evidence type="ECO:0000256" key="2">
    <source>
        <dbReference type="ARBA" id="ARBA00008072"/>
    </source>
</evidence>
<accession>A0A1G6T572</accession>
<evidence type="ECO:0000313" key="9">
    <source>
        <dbReference type="EMBL" id="SDD24034.1"/>
    </source>
</evidence>
<dbReference type="GO" id="GO:0016491">
    <property type="term" value="F:oxidoreductase activity"/>
    <property type="evidence" value="ECO:0007669"/>
    <property type="project" value="UniProtKB-KW"/>
</dbReference>
<name>A0A1G6T572_9ACTN</name>
<dbReference type="STRING" id="675864.SAMN04489747_0525"/>
<dbReference type="InterPro" id="IPR013149">
    <property type="entry name" value="ADH-like_C"/>
</dbReference>
<feature type="domain" description="Alcohol dehydrogenase-like C-terminal" evidence="7">
    <location>
        <begin position="169"/>
        <end position="289"/>
    </location>
</feature>
<dbReference type="SUPFAM" id="SSF50129">
    <property type="entry name" value="GroES-like"/>
    <property type="match status" value="1"/>
</dbReference>
<dbReference type="SUPFAM" id="SSF51735">
    <property type="entry name" value="NAD(P)-binding Rossmann-fold domains"/>
    <property type="match status" value="1"/>
</dbReference>
<evidence type="ECO:0000313" key="10">
    <source>
        <dbReference type="Proteomes" id="UP000198546"/>
    </source>
</evidence>
<evidence type="ECO:0000256" key="1">
    <source>
        <dbReference type="ARBA" id="ARBA00001947"/>
    </source>
</evidence>
<evidence type="ECO:0000256" key="4">
    <source>
        <dbReference type="ARBA" id="ARBA00022833"/>
    </source>
</evidence>